<dbReference type="InterPro" id="IPR029063">
    <property type="entry name" value="SAM-dependent_MTases_sf"/>
</dbReference>
<dbReference type="PANTHER" id="PTHR42912">
    <property type="entry name" value="METHYLTRANSFERASE"/>
    <property type="match status" value="1"/>
</dbReference>
<dbReference type="EMBL" id="AGSI01000001">
    <property type="protein sequence ID" value="EIE27631.1"/>
    <property type="molecule type" value="Genomic_DNA"/>
</dbReference>
<dbReference type="GO" id="GO:0008168">
    <property type="term" value="F:methyltransferase activity"/>
    <property type="evidence" value="ECO:0007669"/>
    <property type="project" value="UniProtKB-KW"/>
</dbReference>
<evidence type="ECO:0000313" key="3">
    <source>
        <dbReference type="EMBL" id="EIE27631.1"/>
    </source>
</evidence>
<comment type="caution">
    <text evidence="3">The sequence shown here is derived from an EMBL/GenBank/DDBJ whole genome shotgun (WGS) entry which is preliminary data.</text>
</comment>
<dbReference type="eggNOG" id="ENOG502QVUA">
    <property type="taxonomic scope" value="Eukaryota"/>
</dbReference>
<dbReference type="RefSeq" id="XP_005652175.1">
    <property type="nucleotide sequence ID" value="XM_005652118.1"/>
</dbReference>
<dbReference type="Gene3D" id="3.40.50.150">
    <property type="entry name" value="Vaccinia Virus protein VP39"/>
    <property type="match status" value="1"/>
</dbReference>
<keyword evidence="4" id="KW-1185">Reference proteome</keyword>
<sequence>MHVRTAAVMQTAAPVAAALDSGRAVLGGGVADPVVWEAADTGAYEDDTFSRSKPGLQDRLNFKQHWSVDFWKDFSVPPSISDPSTPIPSRLQAILQTLTEAASSMGVFSSSKAAAYWGYHITRSSFFALQGIAGVLAARAASSVTGTETNEVGIRMESMIRAGLTGPIGEALAMYYQDYKNIEEGVYKLPWDMTTRGHRQWSPFWIARRSAQFVAEASAALGRRDHGKPEDVWLKSPMYPDYYLNTFHYQTDGWLSERSARVYEVSTETLFLGRQDAMQRQSLVPLRAFMAARPRDGAGTRLLEVASGTGRFATFLKDNYPRMDVTLADLSPYYLQEARKNMRYWADMRAPGQALGGADGAGVSYLQAPAEAISQPDNSYDVVTCVYLFHELPPEVRRAAAAEMARVLRPGGLLVFTDSIQLGDREQLDPNLGRFGDFNEPYYLTYISEDFGKLFKDVGLECDTKLLASSSKVLSFRKPLQPKPAAAPATVQSQSSPSSPQTAGEECAEEICAVPAS</sequence>
<feature type="compositionally biased region" description="Low complexity" evidence="1">
    <location>
        <begin position="483"/>
        <end position="503"/>
    </location>
</feature>
<dbReference type="GeneID" id="17045646"/>
<protein>
    <submittedName>
        <fullName evidence="3">S-adenosyl-L-methionine-dependent methyltransferase</fullName>
    </submittedName>
</protein>
<keyword evidence="3" id="KW-0808">Transferase</keyword>
<evidence type="ECO:0000259" key="2">
    <source>
        <dbReference type="Pfam" id="PF13649"/>
    </source>
</evidence>
<gene>
    <name evidence="3" type="ORF">COCSUDRAFT_64315</name>
</gene>
<feature type="region of interest" description="Disordered" evidence="1">
    <location>
        <begin position="483"/>
        <end position="507"/>
    </location>
</feature>
<reference evidence="3 4" key="1">
    <citation type="journal article" date="2012" name="Genome Biol.">
        <title>The genome of the polar eukaryotic microalga coccomyxa subellipsoidea reveals traits of cold adaptation.</title>
        <authorList>
            <person name="Blanc G."/>
            <person name="Agarkova I."/>
            <person name="Grimwood J."/>
            <person name="Kuo A."/>
            <person name="Brueggeman A."/>
            <person name="Dunigan D."/>
            <person name="Gurnon J."/>
            <person name="Ladunga I."/>
            <person name="Lindquist E."/>
            <person name="Lucas S."/>
            <person name="Pangilinan J."/>
            <person name="Proschold T."/>
            <person name="Salamov A."/>
            <person name="Schmutz J."/>
            <person name="Weeks D."/>
            <person name="Yamada T."/>
            <person name="Claverie J.M."/>
            <person name="Grigoriev I."/>
            <person name="Van Etten J."/>
            <person name="Lomsadze A."/>
            <person name="Borodovsky M."/>
        </authorList>
    </citation>
    <scope>NUCLEOTIDE SEQUENCE [LARGE SCALE GENOMIC DNA]</scope>
    <source>
        <strain evidence="3 4">C-169</strain>
    </source>
</reference>
<organism evidence="3 4">
    <name type="scientific">Coccomyxa subellipsoidea (strain C-169)</name>
    <name type="common">Green microalga</name>
    <dbReference type="NCBI Taxonomy" id="574566"/>
    <lineage>
        <taxon>Eukaryota</taxon>
        <taxon>Viridiplantae</taxon>
        <taxon>Chlorophyta</taxon>
        <taxon>core chlorophytes</taxon>
        <taxon>Trebouxiophyceae</taxon>
        <taxon>Trebouxiophyceae incertae sedis</taxon>
        <taxon>Coccomyxaceae</taxon>
        <taxon>Coccomyxa</taxon>
        <taxon>Coccomyxa subellipsoidea</taxon>
    </lineage>
</organism>
<dbReference type="SUPFAM" id="SSF53335">
    <property type="entry name" value="S-adenosyl-L-methionine-dependent methyltransferases"/>
    <property type="match status" value="1"/>
</dbReference>
<evidence type="ECO:0000313" key="4">
    <source>
        <dbReference type="Proteomes" id="UP000007264"/>
    </source>
</evidence>
<dbReference type="STRING" id="574566.I0ZAG2"/>
<dbReference type="InterPro" id="IPR050508">
    <property type="entry name" value="Methyltransf_Superfamily"/>
</dbReference>
<dbReference type="Pfam" id="PF13649">
    <property type="entry name" value="Methyltransf_25"/>
    <property type="match status" value="1"/>
</dbReference>
<dbReference type="PANTHER" id="PTHR42912:SF81">
    <property type="entry name" value="METHYLTRANSFERASE DOMAIN-CONTAINING PROTEIN"/>
    <property type="match status" value="1"/>
</dbReference>
<feature type="domain" description="Methyltransferase" evidence="2">
    <location>
        <begin position="303"/>
        <end position="412"/>
    </location>
</feature>
<dbReference type="CDD" id="cd02440">
    <property type="entry name" value="AdoMet_MTases"/>
    <property type="match status" value="1"/>
</dbReference>
<keyword evidence="3" id="KW-0489">Methyltransferase</keyword>
<dbReference type="KEGG" id="csl:COCSUDRAFT_64315"/>
<proteinExistence type="predicted"/>
<accession>I0ZAG2</accession>
<dbReference type="GO" id="GO:0032259">
    <property type="term" value="P:methylation"/>
    <property type="evidence" value="ECO:0007669"/>
    <property type="project" value="UniProtKB-KW"/>
</dbReference>
<dbReference type="InterPro" id="IPR041698">
    <property type="entry name" value="Methyltransf_25"/>
</dbReference>
<name>I0ZAG2_COCSC</name>
<evidence type="ECO:0000256" key="1">
    <source>
        <dbReference type="SAM" id="MobiDB-lite"/>
    </source>
</evidence>
<dbReference type="Proteomes" id="UP000007264">
    <property type="component" value="Unassembled WGS sequence"/>
</dbReference>
<dbReference type="OrthoDB" id="3647at2759"/>
<dbReference type="AlphaFoldDB" id="I0ZAG2"/>